<dbReference type="PANTHER" id="PTHR10151">
    <property type="entry name" value="ECTONUCLEOTIDE PYROPHOSPHATASE/PHOSPHODIESTERASE"/>
    <property type="match status" value="1"/>
</dbReference>
<dbReference type="Pfam" id="PF01663">
    <property type="entry name" value="Phosphodiest"/>
    <property type="match status" value="1"/>
</dbReference>
<gene>
    <name evidence="5" type="ORF">CYNAS_LOCUS8901</name>
</gene>
<accession>A0AA36GRP4</accession>
<dbReference type="InterPro" id="IPR044929">
    <property type="entry name" value="DNA/RNA_non-sp_Endonuclease_sf"/>
</dbReference>
<keyword evidence="4" id="KW-0472">Membrane</keyword>
<organism evidence="5 6">
    <name type="scientific">Cylicocyclus nassatus</name>
    <name type="common">Nematode worm</name>
    <dbReference type="NCBI Taxonomy" id="53992"/>
    <lineage>
        <taxon>Eukaryota</taxon>
        <taxon>Metazoa</taxon>
        <taxon>Ecdysozoa</taxon>
        <taxon>Nematoda</taxon>
        <taxon>Chromadorea</taxon>
        <taxon>Rhabditida</taxon>
        <taxon>Rhabditina</taxon>
        <taxon>Rhabditomorpha</taxon>
        <taxon>Strongyloidea</taxon>
        <taxon>Strongylidae</taxon>
        <taxon>Cylicocyclus</taxon>
    </lineage>
</organism>
<proteinExistence type="predicted"/>
<evidence type="ECO:0000256" key="1">
    <source>
        <dbReference type="ARBA" id="ARBA00022801"/>
    </source>
</evidence>
<feature type="transmembrane region" description="Helical" evidence="4">
    <location>
        <begin position="51"/>
        <end position="74"/>
    </location>
</feature>
<dbReference type="InterPro" id="IPR017850">
    <property type="entry name" value="Alkaline_phosphatase_core_sf"/>
</dbReference>
<sequence>MELPKFFPKDSCDEGKSAQEIEKPDPQKMEEQVESASKTSKSTPKRNNVKTILLGAIAILVLLAIIAVIIWLIFLPNKESKCSLVCQKLEYLQPHPPLVIISLDGYAYKYLFKKIQPTLDKVAECGVKAKVYPSFPSQTFPNHITIATGLSPGHNGIVGNYIYDLNISSKPEYLGTSFMDGHLTKEPIWSVYQRETKRKAASIMWIGSTHNTTHFMQPHYKVSFKVDMSADEKLDQALDWLLLEGDERPGLILVYNLEPDYTGHLTSGPEVDEAIKSVDKSLERFLQKLKEKDILGCVNIVILSDHGMAQLKNRVVLDEALSSLDGLVITTGANTLMFRNNSKLTYEEIISSLTCKGKDVVRVFNKKTVPVRFQYSDSNRIGDFIVVGQRDAYTYLHREDIQSTHNGDHGYDYIEPDMHAIMFARGPAFKEGTVLPPFINVEYMNLWTKLLQLPEHKNDGEPDFMNLALNSGSGTSTQRRPVVRECDATPDFSEQSLQTICGECSNEDKQTFANWAKCQAGGVSTAMSVTSDTRDFCSIAVCNDMAVMDDKKENVYLATLIEFYDGSEEQTISTNCTFHLTQRAKLCVSAEINDTIEYRTLSAYPGRVLANDYSLIIPWKLNFIKEILDPLNEYTKSIVKKLGKVISITGTAYDEDYDGKYTEEVPSSQYPTHLYRVHIACDGKWSTNGSYCEDPEQTKVLSFIFPHMNGDPNCLEKNKLLLQYTARLKDVESISGKFFNFTNLAVRHQMMLKMHVNTELW</sequence>
<dbReference type="CDD" id="cd16018">
    <property type="entry name" value="Enpp"/>
    <property type="match status" value="1"/>
</dbReference>
<dbReference type="AlphaFoldDB" id="A0AA36GRP4"/>
<dbReference type="GO" id="GO:0055120">
    <property type="term" value="C:striated muscle dense body"/>
    <property type="evidence" value="ECO:0007669"/>
    <property type="project" value="TreeGrafter"/>
</dbReference>
<comment type="caution">
    <text evidence="5">The sequence shown here is derived from an EMBL/GenBank/DDBJ whole genome shotgun (WGS) entry which is preliminary data.</text>
</comment>
<evidence type="ECO:0000256" key="2">
    <source>
        <dbReference type="ARBA" id="ARBA00023180"/>
    </source>
</evidence>
<evidence type="ECO:0000313" key="5">
    <source>
        <dbReference type="EMBL" id="CAJ0596918.1"/>
    </source>
</evidence>
<keyword evidence="4" id="KW-1133">Transmembrane helix</keyword>
<keyword evidence="2" id="KW-0325">Glycoprotein</keyword>
<evidence type="ECO:0000256" key="3">
    <source>
        <dbReference type="SAM" id="MobiDB-lite"/>
    </source>
</evidence>
<dbReference type="GO" id="GO:0016529">
    <property type="term" value="C:sarcoplasmic reticulum"/>
    <property type="evidence" value="ECO:0007669"/>
    <property type="project" value="TreeGrafter"/>
</dbReference>
<dbReference type="SUPFAM" id="SSF53649">
    <property type="entry name" value="Alkaline phosphatase-like"/>
    <property type="match status" value="1"/>
</dbReference>
<dbReference type="Proteomes" id="UP001176961">
    <property type="component" value="Unassembled WGS sequence"/>
</dbReference>
<dbReference type="EMBL" id="CATQJL010000223">
    <property type="protein sequence ID" value="CAJ0596918.1"/>
    <property type="molecule type" value="Genomic_DNA"/>
</dbReference>
<dbReference type="GO" id="GO:0016787">
    <property type="term" value="F:hydrolase activity"/>
    <property type="evidence" value="ECO:0007669"/>
    <property type="project" value="UniProtKB-KW"/>
</dbReference>
<evidence type="ECO:0000256" key="4">
    <source>
        <dbReference type="SAM" id="Phobius"/>
    </source>
</evidence>
<dbReference type="Gene3D" id="3.40.570.10">
    <property type="entry name" value="Extracellular Endonuclease, subunit A"/>
    <property type="match status" value="1"/>
</dbReference>
<feature type="region of interest" description="Disordered" evidence="3">
    <location>
        <begin position="1"/>
        <end position="44"/>
    </location>
</feature>
<reference evidence="5" key="1">
    <citation type="submission" date="2023-07" db="EMBL/GenBank/DDBJ databases">
        <authorList>
            <consortium name="CYATHOMIX"/>
        </authorList>
    </citation>
    <scope>NUCLEOTIDE SEQUENCE</scope>
    <source>
        <strain evidence="5">N/A</strain>
    </source>
</reference>
<keyword evidence="1" id="KW-0378">Hydrolase</keyword>
<evidence type="ECO:0000313" key="6">
    <source>
        <dbReference type="Proteomes" id="UP001176961"/>
    </source>
</evidence>
<name>A0AA36GRP4_CYLNA</name>
<keyword evidence="4" id="KW-0812">Transmembrane</keyword>
<dbReference type="PANTHER" id="PTHR10151:SF114">
    <property type="entry name" value="ECTONUCLEOTIDE PYROPHOSPHATASE_PHOSPHODIESTERASE C27A7.3"/>
    <property type="match status" value="1"/>
</dbReference>
<dbReference type="InterPro" id="IPR002591">
    <property type="entry name" value="Phosphodiest/P_Trfase"/>
</dbReference>
<keyword evidence="6" id="KW-1185">Reference proteome</keyword>
<dbReference type="GO" id="GO:0031674">
    <property type="term" value="C:I band"/>
    <property type="evidence" value="ECO:0007669"/>
    <property type="project" value="TreeGrafter"/>
</dbReference>
<feature type="compositionally biased region" description="Basic and acidic residues" evidence="3">
    <location>
        <begin position="7"/>
        <end position="31"/>
    </location>
</feature>
<protein>
    <submittedName>
        <fullName evidence="5">Uncharacterized protein</fullName>
    </submittedName>
</protein>
<dbReference type="Gene3D" id="3.40.720.10">
    <property type="entry name" value="Alkaline Phosphatase, subunit A"/>
    <property type="match status" value="1"/>
</dbReference>